<accession>A0ABP9N7C3</accession>
<dbReference type="PANTHER" id="PTHR37089">
    <property type="entry name" value="PROTEIN U-RELATED"/>
    <property type="match status" value="1"/>
</dbReference>
<dbReference type="RefSeq" id="WP_345490724.1">
    <property type="nucleotide sequence ID" value="NZ_BAABHY010000001.1"/>
</dbReference>
<dbReference type="PANTHER" id="PTHR37089:SF1">
    <property type="entry name" value="MEMBRANE PROTEIN"/>
    <property type="match status" value="1"/>
</dbReference>
<evidence type="ECO:0000313" key="2">
    <source>
        <dbReference type="EMBL" id="GAA5111069.1"/>
    </source>
</evidence>
<dbReference type="EMBL" id="BAABHY010000001">
    <property type="protein sequence ID" value="GAA5111069.1"/>
    <property type="molecule type" value="Genomic_DNA"/>
</dbReference>
<dbReference type="InterPro" id="IPR007893">
    <property type="entry name" value="Spore_coat_U/FanG"/>
</dbReference>
<dbReference type="InterPro" id="IPR053167">
    <property type="entry name" value="Spore_coat_component"/>
</dbReference>
<comment type="caution">
    <text evidence="2">The sequence shown here is derived from an EMBL/GenBank/DDBJ whole genome shotgun (WGS) entry which is preliminary data.</text>
</comment>
<proteinExistence type="predicted"/>
<evidence type="ECO:0000313" key="3">
    <source>
        <dbReference type="Proteomes" id="UP001500171"/>
    </source>
</evidence>
<keyword evidence="2" id="KW-0167">Capsid protein</keyword>
<dbReference type="Pfam" id="PF05229">
    <property type="entry name" value="SCPU"/>
    <property type="match status" value="2"/>
</dbReference>
<dbReference type="SMART" id="SM00972">
    <property type="entry name" value="SCPU"/>
    <property type="match status" value="2"/>
</dbReference>
<gene>
    <name evidence="2" type="ORF">GCM10023211_16190</name>
</gene>
<sequence length="348" mass="37483">MITTDDLKYLIFDFCLTHIGKRIVMVSVLISSMLFIPYALADAGCTATTSSGQISFGQVSSLNIRNSQQSASTKDMGLNCGGGILSLLSVTGKISAHITTSNTAVLKNQLGDSMPYSMYMTPDYQYQIQPNTTVDYYNGTILGLLGLGNSNSVSIPLYLRTNSGTFNLRAGTYTDTITVNWDWKVCKGVSILFICLGYSQGQATWVGHVSLNVQNDCMINAPDINFGSVPLTSSFNPVSQTISIYCTKGTSYSVGLSNGSNVSGNQRRLAYNGHYLNYEIYQGSTSNLRWGTSGSERRFSANADINPGVGSGSNSLIQGFIYQAIILPGQATPPAGTYTDRIILDISF</sequence>
<dbReference type="Proteomes" id="UP001500171">
    <property type="component" value="Unassembled WGS sequence"/>
</dbReference>
<protein>
    <submittedName>
        <fullName evidence="2">Spore coat protein U domain-containing protein</fullName>
    </submittedName>
</protein>
<keyword evidence="3" id="KW-1185">Reference proteome</keyword>
<keyword evidence="2" id="KW-0946">Virion</keyword>
<reference evidence="3" key="1">
    <citation type="journal article" date="2019" name="Int. J. Syst. Evol. Microbiol.">
        <title>The Global Catalogue of Microorganisms (GCM) 10K type strain sequencing project: providing services to taxonomists for standard genome sequencing and annotation.</title>
        <authorList>
            <consortium name="The Broad Institute Genomics Platform"/>
            <consortium name="The Broad Institute Genome Sequencing Center for Infectious Disease"/>
            <person name="Wu L."/>
            <person name="Ma J."/>
        </authorList>
    </citation>
    <scope>NUCLEOTIDE SEQUENCE [LARGE SCALE GENOMIC DNA]</scope>
    <source>
        <strain evidence="3">JCM 18050</strain>
    </source>
</reference>
<name>A0ABP9N7C3_9GAMM</name>
<organism evidence="2 3">
    <name type="scientific">Orbus sasakiae</name>
    <dbReference type="NCBI Taxonomy" id="1078475"/>
    <lineage>
        <taxon>Bacteria</taxon>
        <taxon>Pseudomonadati</taxon>
        <taxon>Pseudomonadota</taxon>
        <taxon>Gammaproteobacteria</taxon>
        <taxon>Orbales</taxon>
        <taxon>Orbaceae</taxon>
        <taxon>Orbus</taxon>
    </lineage>
</organism>
<feature type="domain" description="Spore coat protein U/FanG" evidence="1">
    <location>
        <begin position="39"/>
        <end position="179"/>
    </location>
</feature>
<feature type="domain" description="Spore coat protein U/FanG" evidence="1">
    <location>
        <begin position="208"/>
        <end position="342"/>
    </location>
</feature>
<evidence type="ECO:0000259" key="1">
    <source>
        <dbReference type="Pfam" id="PF05229"/>
    </source>
</evidence>